<feature type="coiled-coil region" evidence="1">
    <location>
        <begin position="89"/>
        <end position="116"/>
    </location>
</feature>
<keyword evidence="1" id="KW-0175">Coiled coil</keyword>
<keyword evidence="2" id="KW-1133">Transmembrane helix</keyword>
<gene>
    <name evidence="3" type="ORF">CR492_02300</name>
</gene>
<feature type="transmembrane region" description="Helical" evidence="2">
    <location>
        <begin position="12"/>
        <end position="34"/>
    </location>
</feature>
<dbReference type="EMBL" id="PDZR01000001">
    <property type="protein sequence ID" value="PNG28044.1"/>
    <property type="molecule type" value="Genomic_DNA"/>
</dbReference>
<evidence type="ECO:0008006" key="5">
    <source>
        <dbReference type="Google" id="ProtNLM"/>
    </source>
</evidence>
<protein>
    <recommendedName>
        <fullName evidence="5">DUF2852 domain-containing protein</fullName>
    </recommendedName>
</protein>
<evidence type="ECO:0000313" key="3">
    <source>
        <dbReference type="EMBL" id="PNG28044.1"/>
    </source>
</evidence>
<dbReference type="AlphaFoldDB" id="A0A2J7TMP7"/>
<comment type="caution">
    <text evidence="3">The sequence shown here is derived from an EMBL/GenBank/DDBJ whole genome shotgun (WGS) entry which is preliminary data.</text>
</comment>
<sequence length="142" mass="16588">MCGAGWKPLEIAAMVFGFALYWPLGVAVIGFKFWQKRSGYQGDLFSFGREKWESASSWRFSGSARGFAERGWRSAGFGSSGNRAFDDWRNSELARLEEERRKLVAAEREFTEFMETLRHARDREEFDRFMQERRSRDNTTSV</sequence>
<keyword evidence="2" id="KW-0472">Membrane</keyword>
<dbReference type="InterPro" id="IPR021273">
    <property type="entry name" value="DUF2852"/>
</dbReference>
<keyword evidence="2" id="KW-0812">Transmembrane</keyword>
<dbReference type="Pfam" id="PF11014">
    <property type="entry name" value="DUF2852"/>
    <property type="match status" value="1"/>
</dbReference>
<name>A0A2J7TMP7_METSI</name>
<evidence type="ECO:0000256" key="1">
    <source>
        <dbReference type="SAM" id="Coils"/>
    </source>
</evidence>
<accession>A0A2J7TMP7</accession>
<evidence type="ECO:0000313" key="4">
    <source>
        <dbReference type="Proteomes" id="UP000236286"/>
    </source>
</evidence>
<evidence type="ECO:0000256" key="2">
    <source>
        <dbReference type="SAM" id="Phobius"/>
    </source>
</evidence>
<reference evidence="3 4" key="1">
    <citation type="submission" date="2017-10" db="EMBL/GenBank/DDBJ databases">
        <title>Genome announcement of Methylocella silvestris TVC from permafrost.</title>
        <authorList>
            <person name="Wang J."/>
            <person name="Geng K."/>
            <person name="Ul-Haque F."/>
            <person name="Crombie A.T."/>
            <person name="Street L.E."/>
            <person name="Wookey P.A."/>
            <person name="Murrell J.C."/>
            <person name="Pratscher J."/>
        </authorList>
    </citation>
    <scope>NUCLEOTIDE SEQUENCE [LARGE SCALE GENOMIC DNA]</scope>
    <source>
        <strain evidence="3 4">TVC</strain>
    </source>
</reference>
<dbReference type="OrthoDB" id="9806878at2"/>
<organism evidence="3 4">
    <name type="scientific">Methylocella silvestris</name>
    <dbReference type="NCBI Taxonomy" id="199596"/>
    <lineage>
        <taxon>Bacteria</taxon>
        <taxon>Pseudomonadati</taxon>
        <taxon>Pseudomonadota</taxon>
        <taxon>Alphaproteobacteria</taxon>
        <taxon>Hyphomicrobiales</taxon>
        <taxon>Beijerinckiaceae</taxon>
        <taxon>Methylocella</taxon>
    </lineage>
</organism>
<proteinExistence type="predicted"/>
<dbReference type="Proteomes" id="UP000236286">
    <property type="component" value="Unassembled WGS sequence"/>
</dbReference>